<keyword evidence="2" id="KW-1133">Transmembrane helix</keyword>
<feature type="compositionally biased region" description="Low complexity" evidence="1">
    <location>
        <begin position="29"/>
        <end position="42"/>
    </location>
</feature>
<comment type="caution">
    <text evidence="4">The sequence shown here is derived from an EMBL/GenBank/DDBJ whole genome shotgun (WGS) entry which is preliminary data.</text>
</comment>
<evidence type="ECO:0000256" key="1">
    <source>
        <dbReference type="SAM" id="MobiDB-lite"/>
    </source>
</evidence>
<evidence type="ECO:0000313" key="5">
    <source>
        <dbReference type="Proteomes" id="UP000005801"/>
    </source>
</evidence>
<evidence type="ECO:0000313" key="4">
    <source>
        <dbReference type="EMBL" id="EDM77631.1"/>
    </source>
</evidence>
<keyword evidence="2" id="KW-0812">Transmembrane</keyword>
<keyword evidence="2" id="KW-0472">Membrane</keyword>
<name>A6G983_9BACT</name>
<accession>A6G983</accession>
<dbReference type="AlphaFoldDB" id="A6G983"/>
<dbReference type="RefSeq" id="WP_006973278.1">
    <property type="nucleotide sequence ID" value="NZ_ABCS01000043.1"/>
</dbReference>
<feature type="region of interest" description="Disordered" evidence="1">
    <location>
        <begin position="28"/>
        <end position="100"/>
    </location>
</feature>
<evidence type="ECO:0000256" key="3">
    <source>
        <dbReference type="SAM" id="SignalP"/>
    </source>
</evidence>
<dbReference type="EMBL" id="ABCS01000043">
    <property type="protein sequence ID" value="EDM77631.1"/>
    <property type="molecule type" value="Genomic_DNA"/>
</dbReference>
<proteinExistence type="predicted"/>
<feature type="chain" id="PRO_5002697656" evidence="3">
    <location>
        <begin position="31"/>
        <end position="232"/>
    </location>
</feature>
<feature type="transmembrane region" description="Helical" evidence="2">
    <location>
        <begin position="178"/>
        <end position="200"/>
    </location>
</feature>
<dbReference type="OrthoDB" id="5524101at2"/>
<protein>
    <submittedName>
        <fullName evidence="4">Uncharacterized protein</fullName>
    </submittedName>
</protein>
<feature type="signal peptide" evidence="3">
    <location>
        <begin position="1"/>
        <end position="30"/>
    </location>
</feature>
<organism evidence="4 5">
    <name type="scientific">Plesiocystis pacifica SIR-1</name>
    <dbReference type="NCBI Taxonomy" id="391625"/>
    <lineage>
        <taxon>Bacteria</taxon>
        <taxon>Pseudomonadati</taxon>
        <taxon>Myxococcota</taxon>
        <taxon>Polyangia</taxon>
        <taxon>Nannocystales</taxon>
        <taxon>Nannocystaceae</taxon>
        <taxon>Plesiocystis</taxon>
    </lineage>
</organism>
<dbReference type="STRING" id="391625.PPSIR1_03063"/>
<keyword evidence="5" id="KW-1185">Reference proteome</keyword>
<evidence type="ECO:0000256" key="2">
    <source>
        <dbReference type="SAM" id="Phobius"/>
    </source>
</evidence>
<dbReference type="Proteomes" id="UP000005801">
    <property type="component" value="Unassembled WGS sequence"/>
</dbReference>
<gene>
    <name evidence="4" type="ORF">PPSIR1_03063</name>
</gene>
<reference evidence="4 5" key="1">
    <citation type="submission" date="2007-06" db="EMBL/GenBank/DDBJ databases">
        <authorList>
            <person name="Shimkets L."/>
            <person name="Ferriera S."/>
            <person name="Johnson J."/>
            <person name="Kravitz S."/>
            <person name="Beeson K."/>
            <person name="Sutton G."/>
            <person name="Rogers Y.-H."/>
            <person name="Friedman R."/>
            <person name="Frazier M."/>
            <person name="Venter J.C."/>
        </authorList>
    </citation>
    <scope>NUCLEOTIDE SEQUENCE [LARGE SCALE GENOMIC DNA]</scope>
    <source>
        <strain evidence="4 5">SIR-1</strain>
    </source>
</reference>
<sequence length="232" mass="23960">MVQAPVTELRSILPVLVSVTLLAASTPVQAGQGAPEADAPAEQPEPETLDVDPTVAEVEEPEQDPGNRGGGVAGSIVDPDDPNASRAQSDLEGESLDDNVAGVPERLPKLQTAGWWTTFGAIALATTGGVLAGVAEAREDEAERLAFGFDIESGTSNLYADVADDYDQVLQEGRTYEAAARGLIIAGGVTLLVGVGLFIADGVQRKRGEAKPGAGEAKLQFEPGAGGLRLRF</sequence>
<keyword evidence="3" id="KW-0732">Signal</keyword>